<dbReference type="CDD" id="cd05403">
    <property type="entry name" value="NT_KNTase_like"/>
    <property type="match status" value="1"/>
</dbReference>
<dbReference type="InterPro" id="IPR025184">
    <property type="entry name" value="AadA_C"/>
</dbReference>
<evidence type="ECO:0000259" key="5">
    <source>
        <dbReference type="Pfam" id="PF01909"/>
    </source>
</evidence>
<dbReference type="InterPro" id="IPR043519">
    <property type="entry name" value="NT_sf"/>
</dbReference>
<keyword evidence="4" id="KW-0547">Nucleotide-binding</keyword>
<organism evidence="7 8">
    <name type="scientific">Halobacillus aidingensis</name>
    <dbReference type="NCBI Taxonomy" id="240303"/>
    <lineage>
        <taxon>Bacteria</taxon>
        <taxon>Bacillati</taxon>
        <taxon>Bacillota</taxon>
        <taxon>Bacilli</taxon>
        <taxon>Bacillales</taxon>
        <taxon>Bacillaceae</taxon>
        <taxon>Halobacillus</taxon>
    </lineage>
</organism>
<dbReference type="InterPro" id="IPR002934">
    <property type="entry name" value="Polymerase_NTP_transf_dom"/>
</dbReference>
<dbReference type="Gene3D" id="3.30.460.10">
    <property type="entry name" value="Beta Polymerase, domain 2"/>
    <property type="match status" value="1"/>
</dbReference>
<comment type="catalytic activity">
    <reaction evidence="3 4">
        <text>spectinomycin + ATP = 9-O-adenylylspectinomycin + diphosphate</text>
        <dbReference type="Rhea" id="RHEA:63228"/>
        <dbReference type="ChEBI" id="CHEBI:30616"/>
        <dbReference type="ChEBI" id="CHEBI:33019"/>
        <dbReference type="ChEBI" id="CHEBI:146260"/>
        <dbReference type="ChEBI" id="CHEBI:146261"/>
    </reaction>
</comment>
<dbReference type="Pfam" id="PF01909">
    <property type="entry name" value="NTP_transf_2"/>
    <property type="match status" value="1"/>
</dbReference>
<evidence type="ECO:0000256" key="2">
    <source>
        <dbReference type="ARBA" id="ARBA00023251"/>
    </source>
</evidence>
<evidence type="ECO:0000256" key="3">
    <source>
        <dbReference type="ARBA" id="ARBA00047831"/>
    </source>
</evidence>
<evidence type="ECO:0000256" key="4">
    <source>
        <dbReference type="PIRNR" id="PIRNR000819"/>
    </source>
</evidence>
<keyword evidence="4 7" id="KW-0548">Nucleotidyltransferase</keyword>
<dbReference type="GO" id="GO:0046677">
    <property type="term" value="P:response to antibiotic"/>
    <property type="evidence" value="ECO:0007669"/>
    <property type="project" value="UniProtKB-KW"/>
</dbReference>
<dbReference type="AlphaFoldDB" id="A0A1H0QPY3"/>
<dbReference type="OrthoDB" id="5643411at2"/>
<accession>A0A1H0QPY3</accession>
<keyword evidence="4" id="KW-0067">ATP-binding</keyword>
<name>A0A1H0QPY3_HALAD</name>
<dbReference type="SUPFAM" id="SSF81301">
    <property type="entry name" value="Nucleotidyltransferase"/>
    <property type="match status" value="1"/>
</dbReference>
<reference evidence="8" key="1">
    <citation type="submission" date="2016-10" db="EMBL/GenBank/DDBJ databases">
        <authorList>
            <person name="Varghese N."/>
            <person name="Submissions S."/>
        </authorList>
    </citation>
    <scope>NUCLEOTIDE SEQUENCE [LARGE SCALE GENOMIC DNA]</scope>
    <source>
        <strain evidence="8">CGMCC 1.3703</strain>
    </source>
</reference>
<dbReference type="GO" id="GO:0005524">
    <property type="term" value="F:ATP binding"/>
    <property type="evidence" value="ECO:0007669"/>
    <property type="project" value="UniProtKB-KW"/>
</dbReference>
<gene>
    <name evidence="7" type="ORF">SAMN05421677_11381</name>
</gene>
<proteinExistence type="predicted"/>
<keyword evidence="1 4" id="KW-0808">Transferase</keyword>
<dbReference type="STRING" id="240303.SAMN05421677_11381"/>
<sequence>MVDSFLVGCTEKFYEIFGENLTGVYLHGSLVLGGFVPANSDVDLIVVTERPMSRMDAVQLTDFLLERSGSPYPIEISVLNRRQLDEWQHPCPFDYHYSEDWRNRFLAGESTFSDEEVRKDADLAAHLTIIHHSGCVLFGKPADEVFPPVPKEDYVNSILSDYEDCLENVEKDPVYSVLNILRIYYYMEDERIYSKDEAGQWALNSPFSKTVEKVLKRRRGDEISISDEELSSFKRHYQGKIEASLLEKVGRAQLNGRRF</sequence>
<feature type="domain" description="Polymerase nucleotidyl transferase" evidence="5">
    <location>
        <begin position="16"/>
        <end position="62"/>
    </location>
</feature>
<dbReference type="Pfam" id="PF13427">
    <property type="entry name" value="AadA_C"/>
    <property type="match status" value="1"/>
</dbReference>
<keyword evidence="8" id="KW-1185">Reference proteome</keyword>
<evidence type="ECO:0000313" key="7">
    <source>
        <dbReference type="EMBL" id="SDP19240.1"/>
    </source>
</evidence>
<keyword evidence="2 4" id="KW-0046">Antibiotic resistance</keyword>
<dbReference type="PIRSF" id="PIRSF000819">
    <property type="entry name" value="Streptomycin_3-adenylyltransf"/>
    <property type="match status" value="1"/>
</dbReference>
<dbReference type="InterPro" id="IPR024172">
    <property type="entry name" value="AadA/Aad9"/>
</dbReference>
<dbReference type="EMBL" id="FNIZ01000013">
    <property type="protein sequence ID" value="SDP19240.1"/>
    <property type="molecule type" value="Genomic_DNA"/>
</dbReference>
<dbReference type="Proteomes" id="UP000198860">
    <property type="component" value="Unassembled WGS sequence"/>
</dbReference>
<evidence type="ECO:0000259" key="6">
    <source>
        <dbReference type="Pfam" id="PF13427"/>
    </source>
</evidence>
<evidence type="ECO:0000256" key="1">
    <source>
        <dbReference type="ARBA" id="ARBA00022679"/>
    </source>
</evidence>
<feature type="domain" description="Adenylyltransferase AadA C-terminal" evidence="6">
    <location>
        <begin position="144"/>
        <end position="226"/>
    </location>
</feature>
<evidence type="ECO:0000313" key="8">
    <source>
        <dbReference type="Proteomes" id="UP000198860"/>
    </source>
</evidence>
<protein>
    <recommendedName>
        <fullName evidence="4">Spectinomycin 9-adenylyltransferase</fullName>
    </recommendedName>
</protein>
<dbReference type="RefSeq" id="WP_089653011.1">
    <property type="nucleotide sequence ID" value="NZ_FNIZ01000013.1"/>
</dbReference>
<dbReference type="GO" id="GO:0070566">
    <property type="term" value="F:adenylyltransferase activity"/>
    <property type="evidence" value="ECO:0007669"/>
    <property type="project" value="InterPro"/>
</dbReference>